<accession>A0A183A1L5</accession>
<proteinExistence type="predicted"/>
<evidence type="ECO:0000313" key="3">
    <source>
        <dbReference type="WBParaSite" id="ECPE_0000085001-mRNA-1"/>
    </source>
</evidence>
<dbReference type="Proteomes" id="UP000272942">
    <property type="component" value="Unassembled WGS sequence"/>
</dbReference>
<dbReference type="WBParaSite" id="ECPE_0000085001-mRNA-1">
    <property type="protein sequence ID" value="ECPE_0000085001-mRNA-1"/>
    <property type="gene ID" value="ECPE_0000085001"/>
</dbReference>
<evidence type="ECO:0000313" key="1">
    <source>
        <dbReference type="EMBL" id="VDP29912.1"/>
    </source>
</evidence>
<evidence type="ECO:0000313" key="2">
    <source>
        <dbReference type="Proteomes" id="UP000272942"/>
    </source>
</evidence>
<keyword evidence="2" id="KW-1185">Reference proteome</keyword>
<sequence length="206" mass="23334">MTTSDTSDSTDQSELVKDSIEWTLWKRGMRLSIANGQIGLARLQQFTRGPCALHRPPWTSRCLDETSRLPRFRDGLQMVFESDEWEELTATEGEELNPDCEAHDSETGITGFRQSVPRNSNTAHTYRSGVVGAARSTYQDREVRLLRWINRPPSCPTVDHTAQLNPESSQPNLQPVNITESHPASMFAFHQPGELIHEDYSKSYSL</sequence>
<organism evidence="3">
    <name type="scientific">Echinostoma caproni</name>
    <dbReference type="NCBI Taxonomy" id="27848"/>
    <lineage>
        <taxon>Eukaryota</taxon>
        <taxon>Metazoa</taxon>
        <taxon>Spiralia</taxon>
        <taxon>Lophotrochozoa</taxon>
        <taxon>Platyhelminthes</taxon>
        <taxon>Trematoda</taxon>
        <taxon>Digenea</taxon>
        <taxon>Plagiorchiida</taxon>
        <taxon>Echinostomata</taxon>
        <taxon>Echinostomatoidea</taxon>
        <taxon>Echinostomatidae</taxon>
        <taxon>Echinostoma</taxon>
    </lineage>
</organism>
<protein>
    <submittedName>
        <fullName evidence="1 3">Uncharacterized protein</fullName>
    </submittedName>
</protein>
<gene>
    <name evidence="1" type="ORF">ECPE_LOCUS850</name>
</gene>
<dbReference type="EMBL" id="UZAN01003589">
    <property type="protein sequence ID" value="VDP29912.1"/>
    <property type="molecule type" value="Genomic_DNA"/>
</dbReference>
<reference evidence="1 2" key="2">
    <citation type="submission" date="2018-11" db="EMBL/GenBank/DDBJ databases">
        <authorList>
            <consortium name="Pathogen Informatics"/>
        </authorList>
    </citation>
    <scope>NUCLEOTIDE SEQUENCE [LARGE SCALE GENOMIC DNA]</scope>
    <source>
        <strain evidence="1 2">Egypt</strain>
    </source>
</reference>
<name>A0A183A1L5_9TREM</name>
<reference evidence="3" key="1">
    <citation type="submission" date="2016-06" db="UniProtKB">
        <authorList>
            <consortium name="WormBaseParasite"/>
        </authorList>
    </citation>
    <scope>IDENTIFICATION</scope>
</reference>
<dbReference type="AlphaFoldDB" id="A0A183A1L5"/>
<dbReference type="OrthoDB" id="6279458at2759"/>